<evidence type="ECO:0000313" key="2">
    <source>
        <dbReference type="Proteomes" id="UP000250321"/>
    </source>
</evidence>
<comment type="caution">
    <text evidence="1">The sequence shown here is derived from an EMBL/GenBank/DDBJ whole genome shotgun (WGS) entry which is preliminary data.</text>
</comment>
<accession>A0A314YUV7</accession>
<name>A0A314YUV7_PRUYE</name>
<evidence type="ECO:0000313" key="1">
    <source>
        <dbReference type="EMBL" id="PQQ09997.1"/>
    </source>
</evidence>
<dbReference type="Proteomes" id="UP000250321">
    <property type="component" value="Unassembled WGS sequence"/>
</dbReference>
<dbReference type="AlphaFoldDB" id="A0A314YUV7"/>
<organism evidence="1 2">
    <name type="scientific">Prunus yedoensis var. nudiflora</name>
    <dbReference type="NCBI Taxonomy" id="2094558"/>
    <lineage>
        <taxon>Eukaryota</taxon>
        <taxon>Viridiplantae</taxon>
        <taxon>Streptophyta</taxon>
        <taxon>Embryophyta</taxon>
        <taxon>Tracheophyta</taxon>
        <taxon>Spermatophyta</taxon>
        <taxon>Magnoliopsida</taxon>
        <taxon>eudicotyledons</taxon>
        <taxon>Gunneridae</taxon>
        <taxon>Pentapetalae</taxon>
        <taxon>rosids</taxon>
        <taxon>fabids</taxon>
        <taxon>Rosales</taxon>
        <taxon>Rosaceae</taxon>
        <taxon>Amygdaloideae</taxon>
        <taxon>Amygdaleae</taxon>
        <taxon>Prunus</taxon>
    </lineage>
</organism>
<keyword evidence="2" id="KW-1185">Reference proteome</keyword>
<proteinExistence type="predicted"/>
<reference evidence="1 2" key="1">
    <citation type="submission" date="2018-02" db="EMBL/GenBank/DDBJ databases">
        <title>Draft genome of wild Prunus yedoensis var. nudiflora.</title>
        <authorList>
            <person name="Baek S."/>
            <person name="Kim J.-H."/>
            <person name="Choi K."/>
            <person name="Kim G.-B."/>
            <person name="Cho A."/>
            <person name="Jang H."/>
            <person name="Shin C.-H."/>
            <person name="Yu H.-J."/>
            <person name="Mun J.-H."/>
        </authorList>
    </citation>
    <scope>NUCLEOTIDE SEQUENCE [LARGE SCALE GENOMIC DNA]</scope>
    <source>
        <strain evidence="2">cv. Jeju island</strain>
        <tissue evidence="1">Leaf</tissue>
    </source>
</reference>
<sequence>MSCGPMNNLGLTNNNIGTSNLMQVYPPQSQPRTNNPFSYNLATSVNQNGSNFTPMSSSFENSGSHFNNVNQFGIYWLSSCSAGFKTGASSAYQFPYEQDNYQPSSQQQDGGHDQLPYQVEVPDPAANPVPTLLRTMFQTLAKMEVTINFLMKLKCRTLLRTKFPTLLRTKFQTLAKMEQQDGGHESHDQLPYQVEVPDPAANQVPNPSADQVPNPGPYYVEDGAPNGTISEPGVRALSQLDDNIHEINTC</sequence>
<gene>
    <name evidence="1" type="ORF">Pyn_03423</name>
</gene>
<protein>
    <submittedName>
        <fullName evidence="1">Putative two-component response regulator ARR21</fullName>
    </submittedName>
</protein>
<dbReference type="EMBL" id="PJQY01000557">
    <property type="protein sequence ID" value="PQQ09997.1"/>
    <property type="molecule type" value="Genomic_DNA"/>
</dbReference>